<feature type="domain" description="Type I restriction modification DNA specificity" evidence="4">
    <location>
        <begin position="2"/>
        <end position="186"/>
    </location>
</feature>
<evidence type="ECO:0000313" key="5">
    <source>
        <dbReference type="EMBL" id="MBC5833683.1"/>
    </source>
</evidence>
<feature type="domain" description="Type I restriction modification DNA specificity" evidence="4">
    <location>
        <begin position="217"/>
        <end position="379"/>
    </location>
</feature>
<keyword evidence="2" id="KW-0680">Restriction system</keyword>
<keyword evidence="6" id="KW-1185">Reference proteome</keyword>
<dbReference type="SUPFAM" id="SSF116734">
    <property type="entry name" value="DNA methylase specificity domain"/>
    <property type="match status" value="2"/>
</dbReference>
<dbReference type="GO" id="GO:0004519">
    <property type="term" value="F:endonuclease activity"/>
    <property type="evidence" value="ECO:0007669"/>
    <property type="project" value="UniProtKB-KW"/>
</dbReference>
<dbReference type="PANTHER" id="PTHR30408">
    <property type="entry name" value="TYPE-1 RESTRICTION ENZYME ECOKI SPECIFICITY PROTEIN"/>
    <property type="match status" value="1"/>
</dbReference>
<accession>A0ABR7IV76</accession>
<dbReference type="Pfam" id="PF01420">
    <property type="entry name" value="Methylase_S"/>
    <property type="match status" value="2"/>
</dbReference>
<sequence length="411" mass="46365">MPNNWKTYKLSELTTKIGSGATPRGGQEAYKSSGISLIRSQNVLDFTFSTNGLAFIDDVQATKLNNVTLEENDILLNITGDSVARVCKVPNEFLPARVNQHVAILRADSKILNPDYLLYSLLEKSNKDKLLTLASAGATRNAITKSMIENFEVVLPDLKEQKSIAEILSSIDEKIENNLAINKTLEEMAMALYKHWFVDFGPFQEGEFVDSELGKIPEGWEVKRLVEFVNLAMGQSPKSEFYNLNKDGLPFHQGVTNYGERFPEDKTYSTEGNRFAEDGDILFSVRAPVGRLNIAKNKIILGRGLSSMTLKNYKNNGFLFYSLKNFFTEDDIIGDGTVYGSVNKTELENLKFIVPCKEILEDFNDLVKDIDSKYLNNYKENQTLTQLRDTLLPKLISGEVRLKEFRESITN</sequence>
<dbReference type="CDD" id="cd17256">
    <property type="entry name" value="RMtype1_S_EcoJA65PI-TRD1-CR1_like"/>
    <property type="match status" value="1"/>
</dbReference>
<name>A0ABR7IV76_9FLAO</name>
<keyword evidence="3" id="KW-0238">DNA-binding</keyword>
<dbReference type="InterPro" id="IPR052021">
    <property type="entry name" value="Type-I_RS_S_subunit"/>
</dbReference>
<evidence type="ECO:0000259" key="4">
    <source>
        <dbReference type="Pfam" id="PF01420"/>
    </source>
</evidence>
<evidence type="ECO:0000256" key="1">
    <source>
        <dbReference type="ARBA" id="ARBA00010923"/>
    </source>
</evidence>
<dbReference type="InterPro" id="IPR000055">
    <property type="entry name" value="Restrct_endonuc_typeI_TRD"/>
</dbReference>
<gene>
    <name evidence="5" type="ORF">H8R27_02170</name>
</gene>
<dbReference type="Gene3D" id="1.10.287.1120">
    <property type="entry name" value="Bipartite methylase S protein"/>
    <property type="match status" value="1"/>
</dbReference>
<dbReference type="Proteomes" id="UP000605990">
    <property type="component" value="Unassembled WGS sequence"/>
</dbReference>
<dbReference type="EMBL" id="JACRUN010000001">
    <property type="protein sequence ID" value="MBC5833683.1"/>
    <property type="molecule type" value="Genomic_DNA"/>
</dbReference>
<evidence type="ECO:0000256" key="3">
    <source>
        <dbReference type="ARBA" id="ARBA00023125"/>
    </source>
</evidence>
<dbReference type="RefSeq" id="WP_166124922.1">
    <property type="nucleotide sequence ID" value="NZ_JAANOQ010000001.1"/>
</dbReference>
<proteinExistence type="inferred from homology"/>
<dbReference type="CDD" id="cd17495">
    <property type="entry name" value="RMtype1_S_Cep9333ORF4827P-TRD2-CR2_like"/>
    <property type="match status" value="1"/>
</dbReference>
<dbReference type="PANTHER" id="PTHR30408:SF12">
    <property type="entry name" value="TYPE I RESTRICTION ENZYME MJAVIII SPECIFICITY SUBUNIT"/>
    <property type="match status" value="1"/>
</dbReference>
<keyword evidence="5" id="KW-0255">Endonuclease</keyword>
<keyword evidence="5" id="KW-0378">Hydrolase</keyword>
<organism evidence="5 6">
    <name type="scientific">Flavobacterium bernardetii</name>
    <dbReference type="NCBI Taxonomy" id="2813823"/>
    <lineage>
        <taxon>Bacteria</taxon>
        <taxon>Pseudomonadati</taxon>
        <taxon>Bacteroidota</taxon>
        <taxon>Flavobacteriia</taxon>
        <taxon>Flavobacteriales</taxon>
        <taxon>Flavobacteriaceae</taxon>
        <taxon>Flavobacterium</taxon>
    </lineage>
</organism>
<comment type="caution">
    <text evidence="5">The sequence shown here is derived from an EMBL/GenBank/DDBJ whole genome shotgun (WGS) entry which is preliminary data.</text>
</comment>
<evidence type="ECO:0000256" key="2">
    <source>
        <dbReference type="ARBA" id="ARBA00022747"/>
    </source>
</evidence>
<dbReference type="InterPro" id="IPR044946">
    <property type="entry name" value="Restrct_endonuc_typeI_TRD_sf"/>
</dbReference>
<protein>
    <submittedName>
        <fullName evidence="5">Restriction endonuclease subunit S</fullName>
    </submittedName>
</protein>
<comment type="similarity">
    <text evidence="1">Belongs to the type-I restriction system S methylase family.</text>
</comment>
<reference evidence="5 6" key="1">
    <citation type="submission" date="2020-08" db="EMBL/GenBank/DDBJ databases">
        <title>Description of novel Flavobacterium F-408 isolate.</title>
        <authorList>
            <person name="Saticioglu I.B."/>
            <person name="Duman M."/>
            <person name="Altun S."/>
        </authorList>
    </citation>
    <scope>NUCLEOTIDE SEQUENCE [LARGE SCALE GENOMIC DNA]</scope>
    <source>
        <strain evidence="5 6">F-408</strain>
    </source>
</reference>
<dbReference type="Gene3D" id="3.90.220.20">
    <property type="entry name" value="DNA methylase specificity domains"/>
    <property type="match status" value="2"/>
</dbReference>
<evidence type="ECO:0000313" key="6">
    <source>
        <dbReference type="Proteomes" id="UP000605990"/>
    </source>
</evidence>
<keyword evidence="5" id="KW-0540">Nuclease</keyword>